<name>A0A0D0VSY0_CRYGA</name>
<dbReference type="InterPro" id="IPR035903">
    <property type="entry name" value="HesB-like_dom_sf"/>
</dbReference>
<dbReference type="InterPro" id="IPR000361">
    <property type="entry name" value="ATAP_core_dom"/>
</dbReference>
<dbReference type="InterPro" id="IPR016092">
    <property type="entry name" value="ATAP"/>
</dbReference>
<dbReference type="GO" id="GO:0005506">
    <property type="term" value="F:iron ion binding"/>
    <property type="evidence" value="ECO:0007669"/>
    <property type="project" value="TreeGrafter"/>
</dbReference>
<organism evidence="3">
    <name type="scientific">Cryptococcus bacillisporus CA1280</name>
    <dbReference type="NCBI Taxonomy" id="1296109"/>
    <lineage>
        <taxon>Eukaryota</taxon>
        <taxon>Fungi</taxon>
        <taxon>Dikarya</taxon>
        <taxon>Basidiomycota</taxon>
        <taxon>Agaricomycotina</taxon>
        <taxon>Tremellomycetes</taxon>
        <taxon>Tremellales</taxon>
        <taxon>Cryptococcaceae</taxon>
        <taxon>Cryptococcus</taxon>
        <taxon>Cryptococcus gattii species complex</taxon>
    </lineage>
</organism>
<protein>
    <recommendedName>
        <fullName evidence="2">Core domain-containing protein</fullName>
    </recommendedName>
</protein>
<sequence length="231" mass="25010">MASICAACSRNLLSRPTIPSSSRLPTSLPRLPPPRQFSTLLAPCFKRRVSRFDAKSYRLATTSAFNSSRSGLPDLPPVPSRPNIKVSAPSLAAIREEGFYDDDVKLLPPKEAFLNITPEAIQQLTRITSREPIEVLSQGKLALRVGVESGGCHGYQYTMDLTEERGVDDYVLQPEGVACIPVVIDLTSFGLLKGATLHHATELIGSSFRLQDNPQAKEGGACGCGVSWEAK</sequence>
<dbReference type="Pfam" id="PF01521">
    <property type="entry name" value="Fe-S_biosyn"/>
    <property type="match status" value="1"/>
</dbReference>
<accession>A0A0D0VSY0</accession>
<dbReference type="NCBIfam" id="TIGR00049">
    <property type="entry name" value="iron-sulfur cluster assembly accessory protein"/>
    <property type="match status" value="1"/>
</dbReference>
<evidence type="ECO:0000259" key="2">
    <source>
        <dbReference type="Pfam" id="PF01521"/>
    </source>
</evidence>
<dbReference type="SUPFAM" id="SSF89360">
    <property type="entry name" value="HesB-like domain"/>
    <property type="match status" value="1"/>
</dbReference>
<evidence type="ECO:0000313" key="3">
    <source>
        <dbReference type="EMBL" id="KIR48490.1"/>
    </source>
</evidence>
<dbReference type="HOGENOM" id="CLU_069054_1_1_1"/>
<gene>
    <name evidence="3" type="ORF">I312_02336</name>
</gene>
<dbReference type="GO" id="GO:0016226">
    <property type="term" value="P:iron-sulfur cluster assembly"/>
    <property type="evidence" value="ECO:0007669"/>
    <property type="project" value="InterPro"/>
</dbReference>
<dbReference type="EMBL" id="KN847977">
    <property type="protein sequence ID" value="KIR48490.1"/>
    <property type="molecule type" value="Genomic_DNA"/>
</dbReference>
<dbReference type="PANTHER" id="PTHR43011">
    <property type="entry name" value="IRON-SULFUR CLUSTER ASSEMBLY 2 HOMOLOG, MITOCHONDRIAL"/>
    <property type="match status" value="1"/>
</dbReference>
<reference evidence="3" key="1">
    <citation type="submission" date="2015-01" db="EMBL/GenBank/DDBJ databases">
        <title>The Genome Sequence of Cryptococcus gattii CA1280.</title>
        <authorList>
            <consortium name="The Broad Institute Genomics Platform"/>
            <person name="Cuomo C."/>
            <person name="Litvintseva A."/>
            <person name="Chen Y."/>
            <person name="Heitman J."/>
            <person name="Sun S."/>
            <person name="Springer D."/>
            <person name="Dromer F."/>
            <person name="Young S."/>
            <person name="Zeng Q."/>
            <person name="Gargeya S."/>
            <person name="Abouelleil A."/>
            <person name="Alvarado L."/>
            <person name="Chapman S.B."/>
            <person name="Gainer-Dewar J."/>
            <person name="Goldberg J."/>
            <person name="Griggs A."/>
            <person name="Gujja S."/>
            <person name="Hansen M."/>
            <person name="Howarth C."/>
            <person name="Imamovic A."/>
            <person name="Larimer J."/>
            <person name="Murphy C."/>
            <person name="Naylor J."/>
            <person name="Pearson M."/>
            <person name="Priest M."/>
            <person name="Roberts A."/>
            <person name="Saif S."/>
            <person name="Shea T."/>
            <person name="Sykes S."/>
            <person name="Wortman J."/>
            <person name="Nusbaum C."/>
            <person name="Birren B."/>
        </authorList>
    </citation>
    <scope>NUCLEOTIDE SEQUENCE [LARGE SCALE GENOMIC DNA]</scope>
    <source>
        <strain evidence="3">CA1280</strain>
    </source>
</reference>
<dbReference type="GO" id="GO:0051537">
    <property type="term" value="F:2 iron, 2 sulfur cluster binding"/>
    <property type="evidence" value="ECO:0007669"/>
    <property type="project" value="TreeGrafter"/>
</dbReference>
<dbReference type="PANTHER" id="PTHR43011:SF1">
    <property type="entry name" value="IRON-SULFUR CLUSTER ASSEMBLY 2 HOMOLOG, MITOCHONDRIAL"/>
    <property type="match status" value="1"/>
</dbReference>
<proteinExistence type="inferred from homology"/>
<dbReference type="OrthoDB" id="1938621at2759"/>
<comment type="similarity">
    <text evidence="1">Belongs to the HesB/IscA family.</text>
</comment>
<dbReference type="GO" id="GO:0051539">
    <property type="term" value="F:4 iron, 4 sulfur cluster binding"/>
    <property type="evidence" value="ECO:0007669"/>
    <property type="project" value="TreeGrafter"/>
</dbReference>
<dbReference type="Gene3D" id="2.60.300.12">
    <property type="entry name" value="HesB-like domain"/>
    <property type="match status" value="1"/>
</dbReference>
<dbReference type="AlphaFoldDB" id="A0A0D0VSY0"/>
<dbReference type="FunFam" id="2.60.300.12:FF:000010">
    <property type="entry name" value="Unplaced genomic scaffold supercont1.5, whole genome shotgun sequence"/>
    <property type="match status" value="1"/>
</dbReference>
<evidence type="ECO:0000256" key="1">
    <source>
        <dbReference type="ARBA" id="ARBA00006718"/>
    </source>
</evidence>
<feature type="domain" description="Core" evidence="2">
    <location>
        <begin position="114"/>
        <end position="219"/>
    </location>
</feature>
<dbReference type="GO" id="GO:0005739">
    <property type="term" value="C:mitochondrion"/>
    <property type="evidence" value="ECO:0007669"/>
    <property type="project" value="TreeGrafter"/>
</dbReference>